<dbReference type="InterPro" id="IPR003439">
    <property type="entry name" value="ABC_transporter-like_ATP-bd"/>
</dbReference>
<dbReference type="PROSITE" id="PS50893">
    <property type="entry name" value="ABC_TRANSPORTER_2"/>
    <property type="match status" value="1"/>
</dbReference>
<proteinExistence type="inferred from homology"/>
<evidence type="ECO:0000256" key="4">
    <source>
        <dbReference type="ARBA" id="ARBA00022840"/>
    </source>
</evidence>
<evidence type="ECO:0000256" key="1">
    <source>
        <dbReference type="ARBA" id="ARBA00005417"/>
    </source>
</evidence>
<name>A0A6N2SS31_CLOIN</name>
<dbReference type="InterPro" id="IPR003593">
    <property type="entry name" value="AAA+_ATPase"/>
</dbReference>
<dbReference type="PANTHER" id="PTHR43335:SF4">
    <property type="entry name" value="ABC TRANSPORTER, ATP-BINDING PROTEIN"/>
    <property type="match status" value="1"/>
</dbReference>
<keyword evidence="4 6" id="KW-0067">ATP-binding</keyword>
<dbReference type="Pfam" id="PF00005">
    <property type="entry name" value="ABC_tran"/>
    <property type="match status" value="1"/>
</dbReference>
<dbReference type="GO" id="GO:0016887">
    <property type="term" value="F:ATP hydrolysis activity"/>
    <property type="evidence" value="ECO:0007669"/>
    <property type="project" value="InterPro"/>
</dbReference>
<dbReference type="GO" id="GO:0005524">
    <property type="term" value="F:ATP binding"/>
    <property type="evidence" value="ECO:0007669"/>
    <property type="project" value="UniProtKB-KW"/>
</dbReference>
<organism evidence="6">
    <name type="scientific">Clostridium innocuum</name>
    <dbReference type="NCBI Taxonomy" id="1522"/>
    <lineage>
        <taxon>Bacteria</taxon>
        <taxon>Bacillati</taxon>
        <taxon>Bacillota</taxon>
        <taxon>Clostridia</taxon>
        <taxon>Eubacteriales</taxon>
        <taxon>Clostridiaceae</taxon>
        <taxon>Clostridium</taxon>
    </lineage>
</organism>
<comment type="similarity">
    <text evidence="1">Belongs to the ABC transporter superfamily.</text>
</comment>
<evidence type="ECO:0000256" key="2">
    <source>
        <dbReference type="ARBA" id="ARBA00022448"/>
    </source>
</evidence>
<dbReference type="SMART" id="SM00382">
    <property type="entry name" value="AAA"/>
    <property type="match status" value="1"/>
</dbReference>
<dbReference type="SUPFAM" id="SSF52540">
    <property type="entry name" value="P-loop containing nucleoside triphosphate hydrolases"/>
    <property type="match status" value="1"/>
</dbReference>
<reference evidence="6" key="1">
    <citation type="submission" date="2019-11" db="EMBL/GenBank/DDBJ databases">
        <authorList>
            <person name="Feng L."/>
        </authorList>
    </citation>
    <scope>NUCLEOTIDE SEQUENCE</scope>
    <source>
        <strain evidence="6">CinnocuumLFYP12</strain>
    </source>
</reference>
<keyword evidence="6" id="KW-0378">Hydrolase</keyword>
<keyword evidence="2" id="KW-0813">Transport</keyword>
<evidence type="ECO:0000259" key="5">
    <source>
        <dbReference type="PROSITE" id="PS50893"/>
    </source>
</evidence>
<evidence type="ECO:0000313" key="6">
    <source>
        <dbReference type="EMBL" id="VYS95809.1"/>
    </source>
</evidence>
<dbReference type="AlphaFoldDB" id="A0A6N2SS31"/>
<keyword evidence="3" id="KW-0547">Nucleotide-binding</keyword>
<sequence>MDVLTLRNLHKAFGRQKVLQGIDLTVPQHSIFGFIGKNGAGKTTTMKTILGLEKADAGELYIMQEPVVFGNTRTNRYIGYVSDVPEFYGFMTAREYLQLCAEISGLAAQKAKTRIDELLQLVGLSETGKKRCATFSREMKQRLAIAQGLLNEPKLLIADEPTSALDPQGRKEILTILEKAKEKTTVLFSTHILSDVESICDSIAILHEGKIAVSGNLHELLQMKGTASLYVETKCEEECSLLLEALRKRGIAVQQTHPYAVQLPDHMETQQQVLAIVNAQGLRLQRLERMRPTLEQYFLEVTK</sequence>
<dbReference type="CDD" id="cd03230">
    <property type="entry name" value="ABC_DR_subfamily_A"/>
    <property type="match status" value="1"/>
</dbReference>
<accession>A0A6N2SS31</accession>
<dbReference type="EC" id="3.6.3.-" evidence="6"/>
<protein>
    <submittedName>
        <fullName evidence="6">Putative ABC transporter ATP-binding protein YxlF</fullName>
        <ecNumber evidence="6">3.6.3.-</ecNumber>
    </submittedName>
</protein>
<feature type="domain" description="ABC transporter" evidence="5">
    <location>
        <begin position="4"/>
        <end position="233"/>
    </location>
</feature>
<dbReference type="PANTHER" id="PTHR43335">
    <property type="entry name" value="ABC TRANSPORTER, ATP-BINDING PROTEIN"/>
    <property type="match status" value="1"/>
</dbReference>
<dbReference type="Gene3D" id="3.40.50.300">
    <property type="entry name" value="P-loop containing nucleotide triphosphate hydrolases"/>
    <property type="match status" value="1"/>
</dbReference>
<dbReference type="EMBL" id="CACRTE010000015">
    <property type="protein sequence ID" value="VYS95809.1"/>
    <property type="molecule type" value="Genomic_DNA"/>
</dbReference>
<dbReference type="RefSeq" id="WP_156346772.1">
    <property type="nucleotide sequence ID" value="NZ_CACRTE010000015.1"/>
</dbReference>
<dbReference type="InterPro" id="IPR027417">
    <property type="entry name" value="P-loop_NTPase"/>
</dbReference>
<evidence type="ECO:0000256" key="3">
    <source>
        <dbReference type="ARBA" id="ARBA00022741"/>
    </source>
</evidence>
<gene>
    <name evidence="6" type="primary">yxlF_2</name>
    <name evidence="6" type="ORF">CILFYP12_00956</name>
</gene>